<feature type="transmembrane region" description="Helical" evidence="7">
    <location>
        <begin position="261"/>
        <end position="281"/>
    </location>
</feature>
<dbReference type="InterPro" id="IPR000620">
    <property type="entry name" value="EamA_dom"/>
</dbReference>
<keyword evidence="3 7" id="KW-0812">Transmembrane</keyword>
<evidence type="ECO:0000256" key="7">
    <source>
        <dbReference type="SAM" id="Phobius"/>
    </source>
</evidence>
<protein>
    <submittedName>
        <fullName evidence="9">EamA/RhaT family transporter</fullName>
    </submittedName>
</protein>
<dbReference type="PANTHER" id="PTHR32322">
    <property type="entry name" value="INNER MEMBRANE TRANSPORTER"/>
    <property type="match status" value="1"/>
</dbReference>
<evidence type="ECO:0000256" key="5">
    <source>
        <dbReference type="ARBA" id="ARBA00023136"/>
    </source>
</evidence>
<dbReference type="GO" id="GO:0016020">
    <property type="term" value="C:membrane"/>
    <property type="evidence" value="ECO:0007669"/>
    <property type="project" value="UniProtKB-SubCell"/>
</dbReference>
<dbReference type="RefSeq" id="WP_107569167.1">
    <property type="nucleotide sequence ID" value="NZ_PYYB01000001.1"/>
</dbReference>
<feature type="transmembrane region" description="Helical" evidence="7">
    <location>
        <begin position="122"/>
        <end position="142"/>
    </location>
</feature>
<feature type="transmembrane region" description="Helical" evidence="7">
    <location>
        <begin position="180"/>
        <end position="203"/>
    </location>
</feature>
<feature type="transmembrane region" description="Helical" evidence="7">
    <location>
        <begin position="89"/>
        <end position="110"/>
    </location>
</feature>
<gene>
    <name evidence="9" type="ORF">C7Y72_13005</name>
</gene>
<feature type="domain" description="EamA" evidence="8">
    <location>
        <begin position="7"/>
        <end position="137"/>
    </location>
</feature>
<evidence type="ECO:0000256" key="4">
    <source>
        <dbReference type="ARBA" id="ARBA00022989"/>
    </source>
</evidence>
<evidence type="ECO:0000259" key="8">
    <source>
        <dbReference type="Pfam" id="PF00892"/>
    </source>
</evidence>
<dbReference type="EMBL" id="PYYB01000001">
    <property type="protein sequence ID" value="PTL60493.1"/>
    <property type="molecule type" value="Genomic_DNA"/>
</dbReference>
<feature type="domain" description="EamA" evidence="8">
    <location>
        <begin position="149"/>
        <end position="279"/>
    </location>
</feature>
<dbReference type="AlphaFoldDB" id="A0A2T4UMN1"/>
<feature type="transmembrane region" description="Helical" evidence="7">
    <location>
        <begin position="64"/>
        <end position="83"/>
    </location>
</feature>
<dbReference type="Proteomes" id="UP000240739">
    <property type="component" value="Unassembled WGS sequence"/>
</dbReference>
<evidence type="ECO:0000256" key="1">
    <source>
        <dbReference type="ARBA" id="ARBA00004141"/>
    </source>
</evidence>
<sequence length="306" mass="31165">MSRRHLLVLAVLAATWGASYLFIKVGLRDFSSSFLVFARTALAAAVLAPIAYRRGALRELQGAWGAIVVLAVVQVAVPFLLITEGEHHIPSALAGILVASAPIYTALLALRFAESERVTGWALVGILVGIVGVVLLFGVDLSGDTETLLGGLMVLVASLGYSVGALYLKARLGTLQPAGIATATMGVSALLLAPFALVSFPSAAGADSVAAVLALGVLGTGVAFLLFYSLISELGASKASLVAYLAPVFAVLYGVTLLGEAISVATVAGLALILGGSYLGAGGRPPRWLSRTGPSRSTSPGPARAR</sequence>
<dbReference type="Pfam" id="PF00892">
    <property type="entry name" value="EamA"/>
    <property type="match status" value="2"/>
</dbReference>
<proteinExistence type="inferred from homology"/>
<evidence type="ECO:0000256" key="3">
    <source>
        <dbReference type="ARBA" id="ARBA00022692"/>
    </source>
</evidence>
<comment type="similarity">
    <text evidence="2">Belongs to the EamA transporter family.</text>
</comment>
<dbReference type="SUPFAM" id="SSF103481">
    <property type="entry name" value="Multidrug resistance efflux transporter EmrE"/>
    <property type="match status" value="2"/>
</dbReference>
<comment type="caution">
    <text evidence="9">The sequence shown here is derived from an EMBL/GenBank/DDBJ whole genome shotgun (WGS) entry which is preliminary data.</text>
</comment>
<dbReference type="InterPro" id="IPR050638">
    <property type="entry name" value="AA-Vitamin_Transporters"/>
</dbReference>
<dbReference type="PANTHER" id="PTHR32322:SF9">
    <property type="entry name" value="AMINO-ACID METABOLITE EFFLUX PUMP-RELATED"/>
    <property type="match status" value="1"/>
</dbReference>
<accession>A0A2T4UMN1</accession>
<keyword evidence="5 7" id="KW-0472">Membrane</keyword>
<feature type="transmembrane region" description="Helical" evidence="7">
    <location>
        <begin position="33"/>
        <end position="52"/>
    </location>
</feature>
<dbReference type="InterPro" id="IPR037185">
    <property type="entry name" value="EmrE-like"/>
</dbReference>
<evidence type="ECO:0000313" key="9">
    <source>
        <dbReference type="EMBL" id="PTL60493.1"/>
    </source>
</evidence>
<keyword evidence="10" id="KW-1185">Reference proteome</keyword>
<organism evidence="9 10">
    <name type="scientific">Paraconexibacter algicola</name>
    <dbReference type="NCBI Taxonomy" id="2133960"/>
    <lineage>
        <taxon>Bacteria</taxon>
        <taxon>Bacillati</taxon>
        <taxon>Actinomycetota</taxon>
        <taxon>Thermoleophilia</taxon>
        <taxon>Solirubrobacterales</taxon>
        <taxon>Paraconexibacteraceae</taxon>
        <taxon>Paraconexibacter</taxon>
    </lineage>
</organism>
<comment type="subcellular location">
    <subcellularLocation>
        <location evidence="1">Membrane</location>
        <topology evidence="1">Multi-pass membrane protein</topology>
    </subcellularLocation>
</comment>
<evidence type="ECO:0000313" key="10">
    <source>
        <dbReference type="Proteomes" id="UP000240739"/>
    </source>
</evidence>
<dbReference type="OrthoDB" id="4630069at2"/>
<feature type="region of interest" description="Disordered" evidence="6">
    <location>
        <begin position="285"/>
        <end position="306"/>
    </location>
</feature>
<feature type="transmembrane region" description="Helical" evidence="7">
    <location>
        <begin position="148"/>
        <end position="168"/>
    </location>
</feature>
<reference evidence="9 10" key="1">
    <citation type="submission" date="2018-03" db="EMBL/GenBank/DDBJ databases">
        <title>Aquarubrobacter algicola gen. nov., sp. nov., a novel actinobacterium isolated from shallow eutrophic lake during the end of cyanobacterial harmful algal blooms.</title>
        <authorList>
            <person name="Chun S.J."/>
        </authorList>
    </citation>
    <scope>NUCLEOTIDE SEQUENCE [LARGE SCALE GENOMIC DNA]</scope>
    <source>
        <strain evidence="9 10">Seoho-28</strain>
    </source>
</reference>
<name>A0A2T4UMN1_9ACTN</name>
<keyword evidence="4 7" id="KW-1133">Transmembrane helix</keyword>
<feature type="transmembrane region" description="Helical" evidence="7">
    <location>
        <begin position="209"/>
        <end position="231"/>
    </location>
</feature>
<feature type="transmembrane region" description="Helical" evidence="7">
    <location>
        <begin position="238"/>
        <end position="255"/>
    </location>
</feature>
<evidence type="ECO:0000256" key="6">
    <source>
        <dbReference type="SAM" id="MobiDB-lite"/>
    </source>
</evidence>
<evidence type="ECO:0000256" key="2">
    <source>
        <dbReference type="ARBA" id="ARBA00007362"/>
    </source>
</evidence>